<organism evidence="1 2">
    <name type="scientific">Ralstonia solanacearum</name>
    <name type="common">Pseudomonas solanacearum</name>
    <dbReference type="NCBI Taxonomy" id="305"/>
    <lineage>
        <taxon>Bacteria</taxon>
        <taxon>Pseudomonadati</taxon>
        <taxon>Pseudomonadota</taxon>
        <taxon>Betaproteobacteria</taxon>
        <taxon>Burkholderiales</taxon>
        <taxon>Burkholderiaceae</taxon>
        <taxon>Ralstonia</taxon>
        <taxon>Ralstonia solanacearum species complex</taxon>
    </lineage>
</organism>
<dbReference type="Proteomes" id="UP000261758">
    <property type="component" value="Plasmid unnamed"/>
</dbReference>
<sequence length="68" mass="7684">MKVFNARHFLRHVAARTLPEVPEDPISRPGDVWVLGRHRLLCGDATVAQNYDRLLQGEPADMVFTDPS</sequence>
<reference evidence="1 2" key="1">
    <citation type="submission" date="2017-08" db="EMBL/GenBank/DDBJ databases">
        <title>Genome sequences of Ralstonia solanacearum Species Complex (RSSC) isolated from Potato bacterial wilts in Korea.</title>
        <authorList>
            <person name="Cho H."/>
            <person name="Song E.-S."/>
            <person name="Lee Y.K."/>
            <person name="Lee S."/>
            <person name="Lee S.-W."/>
            <person name="Jo A."/>
            <person name="Kim J.-G."/>
            <person name="Hwang I."/>
        </authorList>
    </citation>
    <scope>NUCLEOTIDE SEQUENCE [LARGE SCALE GENOMIC DNA]</scope>
    <source>
        <strain evidence="1 2">T98</strain>
        <plasmid evidence="1 2">unnamed</plasmid>
    </source>
</reference>
<dbReference type="AlphaFoldDB" id="A0AAD0WIS7"/>
<evidence type="ECO:0000313" key="2">
    <source>
        <dbReference type="Proteomes" id="UP000261758"/>
    </source>
</evidence>
<keyword evidence="1" id="KW-0614">Plasmid</keyword>
<accession>A0AAD0WIS7</accession>
<gene>
    <name evidence="1" type="ORF">CJO77_24025</name>
</gene>
<dbReference type="EMBL" id="CP022760">
    <property type="protein sequence ID" value="AXV84528.1"/>
    <property type="molecule type" value="Genomic_DNA"/>
</dbReference>
<proteinExistence type="predicted"/>
<protein>
    <submittedName>
        <fullName evidence="1">Site-specific DNA-methyltransferase</fullName>
    </submittedName>
</protein>
<name>A0AAD0WIS7_RALSL</name>
<evidence type="ECO:0000313" key="1">
    <source>
        <dbReference type="EMBL" id="AXV84528.1"/>
    </source>
</evidence>
<geneLocation type="plasmid" evidence="1 2">
    <name>unnamed</name>
</geneLocation>